<reference evidence="2 3" key="2">
    <citation type="journal article" date="2017" name="Front. Plant Sci.">
        <title>Gene Classification and Mining of Molecular Markers Useful in Red Clover (Trifolium pratense) Breeding.</title>
        <authorList>
            <person name="Istvanek J."/>
            <person name="Dluhosova J."/>
            <person name="Dluhos P."/>
            <person name="Patkova L."/>
            <person name="Nedelnik J."/>
            <person name="Repkova J."/>
        </authorList>
    </citation>
    <scope>NUCLEOTIDE SEQUENCE [LARGE SCALE GENOMIC DNA]</scope>
    <source>
        <strain evidence="3">cv. Tatra</strain>
        <tissue evidence="2">Young leaves</tissue>
    </source>
</reference>
<comment type="caution">
    <text evidence="2">The sequence shown here is derived from an EMBL/GenBank/DDBJ whole genome shotgun (WGS) entry which is preliminary data.</text>
</comment>
<evidence type="ECO:0000313" key="2">
    <source>
        <dbReference type="EMBL" id="PNX70993.1"/>
    </source>
</evidence>
<proteinExistence type="predicted"/>
<name>A0A2K3KXJ3_TRIPR</name>
<organism evidence="2 3">
    <name type="scientific">Trifolium pratense</name>
    <name type="common">Red clover</name>
    <dbReference type="NCBI Taxonomy" id="57577"/>
    <lineage>
        <taxon>Eukaryota</taxon>
        <taxon>Viridiplantae</taxon>
        <taxon>Streptophyta</taxon>
        <taxon>Embryophyta</taxon>
        <taxon>Tracheophyta</taxon>
        <taxon>Spermatophyta</taxon>
        <taxon>Magnoliopsida</taxon>
        <taxon>eudicotyledons</taxon>
        <taxon>Gunneridae</taxon>
        <taxon>Pentapetalae</taxon>
        <taxon>rosids</taxon>
        <taxon>fabids</taxon>
        <taxon>Fabales</taxon>
        <taxon>Fabaceae</taxon>
        <taxon>Papilionoideae</taxon>
        <taxon>50 kb inversion clade</taxon>
        <taxon>NPAAA clade</taxon>
        <taxon>Hologalegina</taxon>
        <taxon>IRL clade</taxon>
        <taxon>Trifolieae</taxon>
        <taxon>Trifolium</taxon>
    </lineage>
</organism>
<dbReference type="EMBL" id="ASHM01117664">
    <property type="protein sequence ID" value="PNX70993.1"/>
    <property type="molecule type" value="Genomic_DNA"/>
</dbReference>
<feature type="domain" description="Retrotransposon Copia-like N-terminal" evidence="1">
    <location>
        <begin position="28"/>
        <end position="74"/>
    </location>
</feature>
<dbReference type="Proteomes" id="UP000236291">
    <property type="component" value="Unassembled WGS sequence"/>
</dbReference>
<evidence type="ECO:0000313" key="3">
    <source>
        <dbReference type="Proteomes" id="UP000236291"/>
    </source>
</evidence>
<dbReference type="PANTHER" id="PTHR37610">
    <property type="entry name" value="CCHC-TYPE DOMAIN-CONTAINING PROTEIN"/>
    <property type="match status" value="1"/>
</dbReference>
<dbReference type="AlphaFoldDB" id="A0A2K3KXJ3"/>
<reference evidence="2 3" key="1">
    <citation type="journal article" date="2014" name="Am. J. Bot.">
        <title>Genome assembly and annotation for red clover (Trifolium pratense; Fabaceae).</title>
        <authorList>
            <person name="Istvanek J."/>
            <person name="Jaros M."/>
            <person name="Krenek A."/>
            <person name="Repkova J."/>
        </authorList>
    </citation>
    <scope>NUCLEOTIDE SEQUENCE [LARGE SCALE GENOMIC DNA]</scope>
    <source>
        <strain evidence="3">cv. Tatra</strain>
        <tissue evidence="2">Young leaves</tissue>
    </source>
</reference>
<dbReference type="PANTHER" id="PTHR37610:SF101">
    <property type="entry name" value="(RAPE) HYPOTHETICAL PROTEIN"/>
    <property type="match status" value="1"/>
</dbReference>
<accession>A0A2K3KXJ3</accession>
<dbReference type="Pfam" id="PF14244">
    <property type="entry name" value="Retrotran_gag_3"/>
    <property type="match status" value="1"/>
</dbReference>
<evidence type="ECO:0000259" key="1">
    <source>
        <dbReference type="Pfam" id="PF14244"/>
    </source>
</evidence>
<protein>
    <recommendedName>
        <fullName evidence="1">Retrotransposon Copia-like N-terminal domain-containing protein</fullName>
    </recommendedName>
</protein>
<sequence length="154" mass="17920">MADIPEKIETETKVDLVKKTPSPYDLNSNDNPGNLITQVQLKGENYDEWSKAIRTSLRARRKWGFVEGTIAQPKKDSSDLEDWWTVQSMLVSWVLNTVEPSLRSTISYQENVKDLWEDIKERFSVGNGPRIQQIKSELAECRQTKMTMLWRMQV</sequence>
<gene>
    <name evidence="2" type="ORF">L195_g057949</name>
</gene>
<dbReference type="InterPro" id="IPR029472">
    <property type="entry name" value="Copia-like_N"/>
</dbReference>